<dbReference type="AlphaFoldDB" id="A0A098GFH2"/>
<sequence length="333" mass="36659">MQVSSDGQTLIRVSESDIVDGSCQICAGITVIGDWAFKNCTNLQTITLPVGVTDIGAYAFAGCVNLKTLTLSVGITAIRTGTFFNCTNLETLNLPAGITAIKLGAFAGCVNLKTLNLPVGVTTIGQEAFGECSSLQRITLPAGVRNIHHSAFLDCNSLALIIIASDDETEIARITHLLPEELRSKVISKRLFDDVIHFQEQQLAKLLATPQTNRLYSFFNYTSRCVPTAILEVKNEQGVEEQKEQRCTKLPSDIFLHLNQLASSDNRYYQYAQAAIKRIRFPTTAKELEDYKTSLDKLVTQYIEKAMEQAERFRVPKTPSMAKVEVTVCAPAV</sequence>
<evidence type="ECO:0000313" key="1">
    <source>
        <dbReference type="EMBL" id="CEG60241.1"/>
    </source>
</evidence>
<gene>
    <name evidence="1" type="ORF">LMI_0923</name>
    <name evidence="2" type="ORF">SAMN02982997_02138</name>
</gene>
<dbReference type="KEGG" id="tmc:LMI_0923"/>
<dbReference type="EMBL" id="FMVN01000010">
    <property type="protein sequence ID" value="SCY57998.1"/>
    <property type="molecule type" value="Genomic_DNA"/>
</dbReference>
<reference evidence="3" key="1">
    <citation type="submission" date="2014-09" db="EMBL/GenBank/DDBJ databases">
        <authorList>
            <person name="Gomez-Valero L."/>
        </authorList>
    </citation>
    <scope>NUCLEOTIDE SEQUENCE [LARGE SCALE GENOMIC DNA]</scope>
    <source>
        <strain evidence="3">ATCC33218</strain>
    </source>
</reference>
<dbReference type="OrthoDB" id="5636543at2"/>
<dbReference type="PANTHER" id="PTHR45661">
    <property type="entry name" value="SURFACE ANTIGEN"/>
    <property type="match status" value="1"/>
</dbReference>
<dbReference type="RefSeq" id="WP_052679450.1">
    <property type="nucleotide sequence ID" value="NZ_CP020614.1"/>
</dbReference>
<dbReference type="PANTHER" id="PTHR45661:SF3">
    <property type="entry name" value="IG-LIKE DOMAIN-CONTAINING PROTEIN"/>
    <property type="match status" value="1"/>
</dbReference>
<reference evidence="1" key="2">
    <citation type="submission" date="2014-09" db="EMBL/GenBank/DDBJ databases">
        <authorList>
            <person name="GOMEZ-VALERO Laura"/>
        </authorList>
    </citation>
    <scope>NUCLEOTIDE SEQUENCE</scope>
    <source>
        <strain evidence="1">ATCC33218</strain>
    </source>
</reference>
<dbReference type="EMBL" id="LN614830">
    <property type="protein sequence ID" value="CEG60241.1"/>
    <property type="molecule type" value="Genomic_DNA"/>
</dbReference>
<dbReference type="SUPFAM" id="SSF52058">
    <property type="entry name" value="L domain-like"/>
    <property type="match status" value="1"/>
</dbReference>
<protein>
    <submittedName>
        <fullName evidence="2">Leucine rich repeat-containing protein</fullName>
    </submittedName>
</protein>
<evidence type="ECO:0000313" key="3">
    <source>
        <dbReference type="Proteomes" id="UP000032414"/>
    </source>
</evidence>
<evidence type="ECO:0000313" key="2">
    <source>
        <dbReference type="EMBL" id="SCY57998.1"/>
    </source>
</evidence>
<reference evidence="2 4" key="3">
    <citation type="submission" date="2016-10" db="EMBL/GenBank/DDBJ databases">
        <authorList>
            <person name="Varghese N."/>
            <person name="Submissions S."/>
        </authorList>
    </citation>
    <scope>NUCLEOTIDE SEQUENCE [LARGE SCALE GENOMIC DNA]</scope>
    <source>
        <strain evidence="2 4">ATCC 33218</strain>
    </source>
</reference>
<accession>A0A098GFH2</accession>
<dbReference type="InterPro" id="IPR053139">
    <property type="entry name" value="Surface_bspA-like"/>
</dbReference>
<dbReference type="Proteomes" id="UP000032414">
    <property type="component" value="Chromosome I"/>
</dbReference>
<dbReference type="InterPro" id="IPR026906">
    <property type="entry name" value="LRR_5"/>
</dbReference>
<dbReference type="HOGENOM" id="CLU_834018_0_0_6"/>
<proteinExistence type="predicted"/>
<dbReference type="Proteomes" id="UP000182998">
    <property type="component" value="Unassembled WGS sequence"/>
</dbReference>
<evidence type="ECO:0000313" key="4">
    <source>
        <dbReference type="Proteomes" id="UP000182998"/>
    </source>
</evidence>
<dbReference type="PATRIC" id="fig|451.8.peg.240"/>
<keyword evidence="4" id="KW-1185">Reference proteome</keyword>
<name>A0A098GFH2_LEGMI</name>
<organism evidence="1 3">
    <name type="scientific">Legionella micdadei</name>
    <name type="common">Tatlockia micdadei</name>
    <dbReference type="NCBI Taxonomy" id="451"/>
    <lineage>
        <taxon>Bacteria</taxon>
        <taxon>Pseudomonadati</taxon>
        <taxon>Pseudomonadota</taxon>
        <taxon>Gammaproteobacteria</taxon>
        <taxon>Legionellales</taxon>
        <taxon>Legionellaceae</taxon>
        <taxon>Legionella</taxon>
    </lineage>
</organism>
<dbReference type="Gene3D" id="3.80.10.10">
    <property type="entry name" value="Ribonuclease Inhibitor"/>
    <property type="match status" value="1"/>
</dbReference>
<dbReference type="Pfam" id="PF13306">
    <property type="entry name" value="LRR_5"/>
    <property type="match status" value="1"/>
</dbReference>
<dbReference type="InterPro" id="IPR032675">
    <property type="entry name" value="LRR_dom_sf"/>
</dbReference>